<gene>
    <name evidence="2" type="ORF">KCG35_15105</name>
</gene>
<organism evidence="2 3">
    <name type="scientific">Zooshikella harenae</name>
    <dbReference type="NCBI Taxonomy" id="2827238"/>
    <lineage>
        <taxon>Bacteria</taxon>
        <taxon>Pseudomonadati</taxon>
        <taxon>Pseudomonadota</taxon>
        <taxon>Gammaproteobacteria</taxon>
        <taxon>Oceanospirillales</taxon>
        <taxon>Zooshikellaceae</taxon>
        <taxon>Zooshikella</taxon>
    </lineage>
</organism>
<dbReference type="Pfam" id="PF09601">
    <property type="entry name" value="DUF2459"/>
    <property type="match status" value="1"/>
</dbReference>
<evidence type="ECO:0000256" key="1">
    <source>
        <dbReference type="SAM" id="SignalP"/>
    </source>
</evidence>
<keyword evidence="3" id="KW-1185">Reference proteome</keyword>
<proteinExistence type="predicted"/>
<dbReference type="NCBIfam" id="TIGR02117">
    <property type="entry name" value="chp_urease_rgn"/>
    <property type="match status" value="1"/>
</dbReference>
<feature type="chain" id="PRO_5045875737" evidence="1">
    <location>
        <begin position="21"/>
        <end position="251"/>
    </location>
</feature>
<evidence type="ECO:0000313" key="2">
    <source>
        <dbReference type="EMBL" id="MBU2712393.1"/>
    </source>
</evidence>
<reference evidence="2 3" key="1">
    <citation type="submission" date="2021-04" db="EMBL/GenBank/DDBJ databases">
        <authorList>
            <person name="Pira H."/>
            <person name="Risdian C."/>
            <person name="Wink J."/>
        </authorList>
    </citation>
    <scope>NUCLEOTIDE SEQUENCE [LARGE SCALE GENOMIC DNA]</scope>
    <source>
        <strain evidence="2 3">WH53</strain>
    </source>
</reference>
<protein>
    <submittedName>
        <fullName evidence="2">TIGR02117 family protein</fullName>
    </submittedName>
</protein>
<dbReference type="EMBL" id="JAGSOY010000037">
    <property type="protein sequence ID" value="MBU2712393.1"/>
    <property type="molecule type" value="Genomic_DNA"/>
</dbReference>
<feature type="signal peptide" evidence="1">
    <location>
        <begin position="1"/>
        <end position="20"/>
    </location>
</feature>
<name>A0ABS5ZEX6_9GAMM</name>
<accession>A0ABS5ZEX6</accession>
<dbReference type="PROSITE" id="PS51257">
    <property type="entry name" value="PROKAR_LIPOPROTEIN"/>
    <property type="match status" value="1"/>
</dbReference>
<comment type="caution">
    <text evidence="2">The sequence shown here is derived from an EMBL/GenBank/DDBJ whole genome shotgun (WGS) entry which is preliminary data.</text>
</comment>
<evidence type="ECO:0000313" key="3">
    <source>
        <dbReference type="Proteomes" id="UP000690515"/>
    </source>
</evidence>
<keyword evidence="1" id="KW-0732">Signal</keyword>
<sequence>MKYGVLFCILLLISACSSKPYVVDPKQTTYQHEERTNVSQSPSDQPYVIYVVSNSWHTGFVISAKSLQSKIPALYERFGESPYLEIGWGDKGFYQAKEITTSITLKAIFWPSGSVVHVVAVPDDIKGYFSGSHIEKVCLNEQGYQSLIQFIRNSFARTKQNDVISIKHGIYGNSQFYEGVGDYYMMNTCNKWTAKGLKSAGFDIFLTFKLTADSVMNTVKDYNNPSRPEHDERNVGLDVNTMESIGACSSP</sequence>
<dbReference type="RefSeq" id="WP_215820622.1">
    <property type="nucleotide sequence ID" value="NZ_JAGSOY010000037.1"/>
</dbReference>
<dbReference type="InterPro" id="IPR011727">
    <property type="entry name" value="CHP02117"/>
</dbReference>
<dbReference type="Proteomes" id="UP000690515">
    <property type="component" value="Unassembled WGS sequence"/>
</dbReference>